<dbReference type="AlphaFoldDB" id="G8TUQ3"/>
<dbReference type="PATRIC" id="fig|679936.5.peg.2391"/>
<gene>
    <name evidence="3" type="ordered locus">Sulac_2308</name>
</gene>
<dbReference type="Gene3D" id="2.30.40.10">
    <property type="entry name" value="Urease, subunit C, domain 1"/>
    <property type="match status" value="1"/>
</dbReference>
<dbReference type="InterPro" id="IPR032466">
    <property type="entry name" value="Metal_Hydrolase"/>
</dbReference>
<reference evidence="4" key="1">
    <citation type="submission" date="2011-12" db="EMBL/GenBank/DDBJ databases">
        <title>The complete genome of chromosome of Sulfobacillus acidophilus DSM 10332.</title>
        <authorList>
            <person name="Lucas S."/>
            <person name="Han J."/>
            <person name="Lapidus A."/>
            <person name="Bruce D."/>
            <person name="Goodwin L."/>
            <person name="Pitluck S."/>
            <person name="Peters L."/>
            <person name="Kyrpides N."/>
            <person name="Mavromatis K."/>
            <person name="Ivanova N."/>
            <person name="Mikhailova N."/>
            <person name="Chertkov O."/>
            <person name="Saunders E."/>
            <person name="Detter J.C."/>
            <person name="Tapia R."/>
            <person name="Han C."/>
            <person name="Land M."/>
            <person name="Hauser L."/>
            <person name="Markowitz V."/>
            <person name="Cheng J.-F."/>
            <person name="Hugenholtz P."/>
            <person name="Woyke T."/>
            <person name="Wu D."/>
            <person name="Pukall R."/>
            <person name="Gehrich-Schroeter G."/>
            <person name="Schneider S."/>
            <person name="Klenk H.-P."/>
            <person name="Eisen J.A."/>
        </authorList>
    </citation>
    <scope>NUCLEOTIDE SEQUENCE [LARGE SCALE GENOMIC DNA]</scope>
    <source>
        <strain evidence="4">ATCC 700253 / DSM 10332 / NAL</strain>
    </source>
</reference>
<evidence type="ECO:0000313" key="4">
    <source>
        <dbReference type="Proteomes" id="UP000005439"/>
    </source>
</evidence>
<dbReference type="EMBL" id="CP003179">
    <property type="protein sequence ID" value="AEW05777.1"/>
    <property type="molecule type" value="Genomic_DNA"/>
</dbReference>
<reference evidence="3 4" key="2">
    <citation type="journal article" date="2012" name="Stand. Genomic Sci.">
        <title>Complete genome sequence of the moderately thermophilic mineral-sulfide-oxidizing firmicute Sulfobacillus acidophilus type strain (NAL(T)).</title>
        <authorList>
            <person name="Anderson I."/>
            <person name="Chertkov O."/>
            <person name="Chen A."/>
            <person name="Saunders E."/>
            <person name="Lapidus A."/>
            <person name="Nolan M."/>
            <person name="Lucas S."/>
            <person name="Hammon N."/>
            <person name="Deshpande S."/>
            <person name="Cheng J.F."/>
            <person name="Han C."/>
            <person name="Tapia R."/>
            <person name="Goodwin L.A."/>
            <person name="Pitluck S."/>
            <person name="Liolios K."/>
            <person name="Pagani I."/>
            <person name="Ivanova N."/>
            <person name="Mikhailova N."/>
            <person name="Pati A."/>
            <person name="Palaniappan K."/>
            <person name="Land M."/>
            <person name="Pan C."/>
            <person name="Rohde M."/>
            <person name="Pukall R."/>
            <person name="Goker M."/>
            <person name="Detter J.C."/>
            <person name="Woyke T."/>
            <person name="Bristow J."/>
            <person name="Eisen J.A."/>
            <person name="Markowitz V."/>
            <person name="Hugenholtz P."/>
            <person name="Kyrpides N.C."/>
            <person name="Klenk H.P."/>
            <person name="Mavromatis K."/>
        </authorList>
    </citation>
    <scope>NUCLEOTIDE SEQUENCE [LARGE SCALE GENOMIC DNA]</scope>
    <source>
        <strain evidence="4">ATCC 700253 / DSM 10332 / NAL</strain>
    </source>
</reference>
<dbReference type="SUPFAM" id="SSF51556">
    <property type="entry name" value="Metallo-dependent hydrolases"/>
    <property type="match status" value="1"/>
</dbReference>
<dbReference type="Gene3D" id="3.20.20.140">
    <property type="entry name" value="Metal-dependent hydrolases"/>
    <property type="match status" value="1"/>
</dbReference>
<keyword evidence="4" id="KW-1185">Reference proteome</keyword>
<dbReference type="GO" id="GO:0050270">
    <property type="term" value="F:S-adenosylhomocysteine deaminase activity"/>
    <property type="evidence" value="ECO:0007669"/>
    <property type="project" value="UniProtKB-EC"/>
</dbReference>
<protein>
    <submittedName>
        <fullName evidence="3">S-adenosylhomocysteine deaminase</fullName>
        <ecNumber evidence="3">3.5.4.28</ecNumber>
    </submittedName>
</protein>
<dbReference type="CDD" id="cd01298">
    <property type="entry name" value="ATZ_TRZ_like"/>
    <property type="match status" value="1"/>
</dbReference>
<keyword evidence="1 3" id="KW-0378">Hydrolase</keyword>
<sequence length="442" mass="48209">MRTRIKNAWVVTMNAQRDVLPATDIWVEDDRIVGIGRYSLPADHVIDATGYVAMPGLIQPHIHLCQTLFRGAADDLRLLDWLQQKIWPLESALDASAMRAAADLGLAELIQSGTTTILDMGSVAHTDQIFEAVQASGLRAWAGKCLMDRPNPWLQESRHDAIHESRTLIERWHGADNGRIQYALAPRFTLSVTDALWEETLELALATGVVIHTHASETLDEVDEAKRLHVLAPLAHLNALDVTRAHVVAAHGVWLTDEELAIAEEKRVGLAHCPSSNLKLGSGIAPVPRWLQAGLTFGIAADGAPCNNWLDGFTEMRMASLLAKPAFGAQAFPAEEVLAKATIGGAEVLGAQHTIGSLEVGKQADLILVDIQGLHHTPDAVASIYSQLVYQTRATDVHLTMVAGRILYHDGQFFTMNPESVRANARSALKRTVEKAYDKGFV</sequence>
<evidence type="ECO:0000259" key="2">
    <source>
        <dbReference type="Pfam" id="PF01979"/>
    </source>
</evidence>
<dbReference type="EC" id="3.5.4.28" evidence="3"/>
<dbReference type="Pfam" id="PF01979">
    <property type="entry name" value="Amidohydro_1"/>
    <property type="match status" value="1"/>
</dbReference>
<organism evidence="3 4">
    <name type="scientific">Sulfobacillus acidophilus (strain ATCC 700253 / DSM 10332 / NAL)</name>
    <dbReference type="NCBI Taxonomy" id="679936"/>
    <lineage>
        <taxon>Bacteria</taxon>
        <taxon>Bacillati</taxon>
        <taxon>Bacillota</taxon>
        <taxon>Clostridia</taxon>
        <taxon>Eubacteriales</taxon>
        <taxon>Clostridiales Family XVII. Incertae Sedis</taxon>
        <taxon>Sulfobacillus</taxon>
    </lineage>
</organism>
<dbReference type="PANTHER" id="PTHR43794:SF11">
    <property type="entry name" value="AMIDOHYDROLASE-RELATED DOMAIN-CONTAINING PROTEIN"/>
    <property type="match status" value="1"/>
</dbReference>
<name>G8TUQ3_SULAD</name>
<dbReference type="InterPro" id="IPR006680">
    <property type="entry name" value="Amidohydro-rel"/>
</dbReference>
<evidence type="ECO:0000313" key="3">
    <source>
        <dbReference type="EMBL" id="AEW05777.1"/>
    </source>
</evidence>
<dbReference type="NCBIfam" id="NF005557">
    <property type="entry name" value="PRK07228.1"/>
    <property type="match status" value="1"/>
</dbReference>
<dbReference type="InterPro" id="IPR011059">
    <property type="entry name" value="Metal-dep_hydrolase_composite"/>
</dbReference>
<evidence type="ECO:0000256" key="1">
    <source>
        <dbReference type="ARBA" id="ARBA00022801"/>
    </source>
</evidence>
<dbReference type="KEGG" id="sap:Sulac_2308"/>
<accession>G8TUQ3</accession>
<dbReference type="SUPFAM" id="SSF51338">
    <property type="entry name" value="Composite domain of metallo-dependent hydrolases"/>
    <property type="match status" value="1"/>
</dbReference>
<feature type="domain" description="Amidohydrolase-related" evidence="2">
    <location>
        <begin position="53"/>
        <end position="406"/>
    </location>
</feature>
<dbReference type="HOGENOM" id="CLU_012358_2_1_9"/>
<dbReference type="InterPro" id="IPR050287">
    <property type="entry name" value="MTA/SAH_deaminase"/>
</dbReference>
<proteinExistence type="predicted"/>
<dbReference type="PANTHER" id="PTHR43794">
    <property type="entry name" value="AMINOHYDROLASE SSNA-RELATED"/>
    <property type="match status" value="1"/>
</dbReference>
<dbReference type="STRING" id="679936.Sulac_2308"/>
<dbReference type="Proteomes" id="UP000005439">
    <property type="component" value="Chromosome"/>
</dbReference>